<dbReference type="NCBIfam" id="NF009895">
    <property type="entry name" value="PRK13352.1"/>
    <property type="match status" value="1"/>
</dbReference>
<evidence type="ECO:0000256" key="5">
    <source>
        <dbReference type="ARBA" id="ARBA00022833"/>
    </source>
</evidence>
<feature type="binding site" evidence="10">
    <location>
        <position position="333"/>
    </location>
    <ligand>
        <name>Zn(2+)</name>
        <dbReference type="ChEBI" id="CHEBI:29105"/>
    </ligand>
</feature>
<protein>
    <recommendedName>
        <fullName evidence="10">Phosphomethylpyrimidine synthase</fullName>
        <ecNumber evidence="10">4.1.99.17</ecNumber>
    </recommendedName>
    <alternativeName>
        <fullName evidence="10">Hydroxymethylpyrimidine phosphate synthase</fullName>
        <shortName evidence="10">HMP-P synthase</shortName>
        <shortName evidence="10">HMP-phosphate synthase</shortName>
        <shortName evidence="10">HMPP synthase</shortName>
    </alternativeName>
    <alternativeName>
        <fullName evidence="10">Thiamine biosynthesis protein ThiC</fullName>
    </alternativeName>
</protein>
<keyword evidence="5 10" id="KW-0862">Zinc</keyword>
<gene>
    <name evidence="10 11" type="primary">thiC</name>
    <name evidence="11" type="ORF">GX523_00895</name>
</gene>
<dbReference type="Gene3D" id="3.20.20.540">
    <property type="entry name" value="Radical SAM ThiC family, central domain"/>
    <property type="match status" value="1"/>
</dbReference>
<feature type="binding site" evidence="10">
    <location>
        <position position="412"/>
    </location>
    <ligand>
        <name>[4Fe-4S] cluster</name>
        <dbReference type="ChEBI" id="CHEBI:49883"/>
        <note>4Fe-4S-S-AdoMet</note>
    </ligand>
</feature>
<comment type="cofactor">
    <cofactor evidence="10">
        <name>[4Fe-4S] cluster</name>
        <dbReference type="ChEBI" id="CHEBI:49883"/>
    </cofactor>
    <text evidence="10">Binds 1 [4Fe-4S] cluster per subunit. The cluster is coordinated with 3 cysteines and an exchangeable S-adenosyl-L-methionine.</text>
</comment>
<organism evidence="11 12">
    <name type="scientific">Desulfitobacterium dehalogenans</name>
    <dbReference type="NCBI Taxonomy" id="36854"/>
    <lineage>
        <taxon>Bacteria</taxon>
        <taxon>Bacillati</taxon>
        <taxon>Bacillota</taxon>
        <taxon>Clostridia</taxon>
        <taxon>Eubacteriales</taxon>
        <taxon>Desulfitobacteriaceae</taxon>
        <taxon>Desulfitobacterium</taxon>
    </lineage>
</organism>
<feature type="binding site" evidence="10">
    <location>
        <position position="292"/>
    </location>
    <ligand>
        <name>substrate</name>
    </ligand>
</feature>
<evidence type="ECO:0000256" key="7">
    <source>
        <dbReference type="ARBA" id="ARBA00023004"/>
    </source>
</evidence>
<dbReference type="EMBL" id="DUTF01000020">
    <property type="protein sequence ID" value="HHY25307.1"/>
    <property type="molecule type" value="Genomic_DNA"/>
</dbReference>
<dbReference type="InterPro" id="IPR038521">
    <property type="entry name" value="ThiC/Bza_core_dom"/>
</dbReference>
<dbReference type="InterPro" id="IPR002817">
    <property type="entry name" value="ThiC/BzaA/B"/>
</dbReference>
<evidence type="ECO:0000256" key="8">
    <source>
        <dbReference type="ARBA" id="ARBA00023014"/>
    </source>
</evidence>
<reference evidence="11 12" key="1">
    <citation type="journal article" date="2020" name="Biotechnol. Biofuels">
        <title>New insights from the biogas microbiome by comprehensive genome-resolved metagenomics of nearly 1600 species originating from multiple anaerobic digesters.</title>
        <authorList>
            <person name="Campanaro S."/>
            <person name="Treu L."/>
            <person name="Rodriguez-R L.M."/>
            <person name="Kovalovszki A."/>
            <person name="Ziels R.M."/>
            <person name="Maus I."/>
            <person name="Zhu X."/>
            <person name="Kougias P.G."/>
            <person name="Basile A."/>
            <person name="Luo G."/>
            <person name="Schluter A."/>
            <person name="Konstantinidis K.T."/>
            <person name="Angelidaki I."/>
        </authorList>
    </citation>
    <scope>NUCLEOTIDE SEQUENCE [LARGE SCALE GENOMIC DNA]</scope>
    <source>
        <strain evidence="11">AS05jafATM_4</strain>
    </source>
</reference>
<dbReference type="InterPro" id="IPR037509">
    <property type="entry name" value="ThiC"/>
</dbReference>
<dbReference type="GO" id="GO:0070284">
    <property type="term" value="F:phosphomethylpyrimidine synthase activity"/>
    <property type="evidence" value="ECO:0007669"/>
    <property type="project" value="UniProtKB-EC"/>
</dbReference>
<dbReference type="FunFam" id="3.20.20.540:FF:000001">
    <property type="entry name" value="Phosphomethylpyrimidine synthase"/>
    <property type="match status" value="1"/>
</dbReference>
<evidence type="ECO:0000256" key="4">
    <source>
        <dbReference type="ARBA" id="ARBA00022723"/>
    </source>
</evidence>
<feature type="binding site" evidence="10">
    <location>
        <position position="124"/>
    </location>
    <ligand>
        <name>substrate</name>
    </ligand>
</feature>
<feature type="binding site" evidence="10">
    <location>
        <position position="409"/>
    </location>
    <ligand>
        <name>[4Fe-4S] cluster</name>
        <dbReference type="ChEBI" id="CHEBI:49883"/>
        <note>4Fe-4S-S-AdoMet</note>
    </ligand>
</feature>
<evidence type="ECO:0000313" key="11">
    <source>
        <dbReference type="EMBL" id="HHY25307.1"/>
    </source>
</evidence>
<evidence type="ECO:0000256" key="2">
    <source>
        <dbReference type="ARBA" id="ARBA00022485"/>
    </source>
</evidence>
<evidence type="ECO:0000256" key="3">
    <source>
        <dbReference type="ARBA" id="ARBA00022691"/>
    </source>
</evidence>
<dbReference type="EC" id="4.1.99.17" evidence="10"/>
<comment type="catalytic activity">
    <reaction evidence="10">
        <text>5-amino-1-(5-phospho-beta-D-ribosyl)imidazole + S-adenosyl-L-methionine = 4-amino-2-methyl-5-(phosphooxymethyl)pyrimidine + CO + 5'-deoxyadenosine + formate + L-methionine + 3 H(+)</text>
        <dbReference type="Rhea" id="RHEA:24840"/>
        <dbReference type="ChEBI" id="CHEBI:15378"/>
        <dbReference type="ChEBI" id="CHEBI:15740"/>
        <dbReference type="ChEBI" id="CHEBI:17245"/>
        <dbReference type="ChEBI" id="CHEBI:17319"/>
        <dbReference type="ChEBI" id="CHEBI:57844"/>
        <dbReference type="ChEBI" id="CHEBI:58354"/>
        <dbReference type="ChEBI" id="CHEBI:59789"/>
        <dbReference type="ChEBI" id="CHEBI:137981"/>
        <dbReference type="EC" id="4.1.99.17"/>
    </reaction>
</comment>
<dbReference type="GO" id="GO:0009229">
    <property type="term" value="P:thiamine diphosphate biosynthetic process"/>
    <property type="evidence" value="ECO:0007669"/>
    <property type="project" value="UniProtKB-UniRule"/>
</dbReference>
<dbReference type="GO" id="GO:0009228">
    <property type="term" value="P:thiamine biosynthetic process"/>
    <property type="evidence" value="ECO:0007669"/>
    <property type="project" value="UniProtKB-UniRule"/>
</dbReference>
<dbReference type="GO" id="GO:0005829">
    <property type="term" value="C:cytosol"/>
    <property type="evidence" value="ECO:0007669"/>
    <property type="project" value="TreeGrafter"/>
</dbReference>
<keyword evidence="3 10" id="KW-0949">S-adenosyl-L-methionine</keyword>
<keyword evidence="9 10" id="KW-0456">Lyase</keyword>
<dbReference type="SFLD" id="SFLDF00407">
    <property type="entry name" value="phosphomethylpyrimidine_syntha"/>
    <property type="match status" value="1"/>
</dbReference>
<keyword evidence="8 10" id="KW-0411">Iron-sulfur</keyword>
<evidence type="ECO:0000256" key="10">
    <source>
        <dbReference type="HAMAP-Rule" id="MF_00089"/>
    </source>
</evidence>
<feature type="binding site" evidence="10">
    <location>
        <position position="95"/>
    </location>
    <ligand>
        <name>substrate</name>
    </ligand>
</feature>
<comment type="caution">
    <text evidence="11">The sequence shown here is derived from an EMBL/GenBank/DDBJ whole genome shotgun (WGS) entry which is preliminary data.</text>
</comment>
<feature type="binding site" evidence="10">
    <location>
        <begin position="185"/>
        <end position="187"/>
    </location>
    <ligand>
        <name>substrate</name>
    </ligand>
</feature>
<accession>A0A7C7D3H3</accession>
<dbReference type="SFLD" id="SFLDG01114">
    <property type="entry name" value="phosphomethylpyrimidine_syntha"/>
    <property type="match status" value="1"/>
</dbReference>
<evidence type="ECO:0000256" key="1">
    <source>
        <dbReference type="ARBA" id="ARBA00003175"/>
    </source>
</evidence>
<keyword evidence="4 10" id="KW-0479">Metal-binding</keyword>
<dbReference type="PANTHER" id="PTHR30557:SF1">
    <property type="entry name" value="PHOSPHOMETHYLPYRIMIDINE SYNTHASE, CHLOROPLASTIC"/>
    <property type="match status" value="1"/>
</dbReference>
<name>A0A7C7D3H3_9FIRM</name>
<feature type="binding site" evidence="10">
    <location>
        <position position="269"/>
    </location>
    <ligand>
        <name>Zn(2+)</name>
        <dbReference type="ChEBI" id="CHEBI:29105"/>
    </ligand>
</feature>
<comment type="function">
    <text evidence="1 10">Catalyzes the synthesis of the hydroxymethylpyrimidine phosphate (HMP-P) moiety of thiamine from aminoimidazole ribotide (AIR) in a radical S-adenosyl-L-methionine (SAM)-dependent reaction.</text>
</comment>
<proteinExistence type="inferred from homology"/>
<feature type="binding site" evidence="10">
    <location>
        <position position="416"/>
    </location>
    <ligand>
        <name>[4Fe-4S] cluster</name>
        <dbReference type="ChEBI" id="CHEBI:49883"/>
        <note>4Fe-4S-S-AdoMet</note>
    </ligand>
</feature>
<dbReference type="HAMAP" id="MF_00089">
    <property type="entry name" value="ThiC"/>
    <property type="match status" value="1"/>
</dbReference>
<dbReference type="UniPathway" id="UPA00060"/>
<keyword evidence="2 10" id="KW-0004">4Fe-4S</keyword>
<feature type="binding site" evidence="10">
    <location>
        <position position="66"/>
    </location>
    <ligand>
        <name>substrate</name>
    </ligand>
</feature>
<dbReference type="Pfam" id="PF01964">
    <property type="entry name" value="ThiC_Rad_SAM"/>
    <property type="match status" value="1"/>
</dbReference>
<evidence type="ECO:0000256" key="9">
    <source>
        <dbReference type="ARBA" id="ARBA00023239"/>
    </source>
</evidence>
<dbReference type="Gene3D" id="6.10.250.620">
    <property type="match status" value="1"/>
</dbReference>
<comment type="similarity">
    <text evidence="10">Belongs to the ThiC family.</text>
</comment>
<dbReference type="SFLD" id="SFLDS00113">
    <property type="entry name" value="Radical_SAM_Phosphomethylpyrim"/>
    <property type="match status" value="1"/>
</dbReference>
<feature type="binding site" evidence="10">
    <location>
        <position position="265"/>
    </location>
    <ligand>
        <name>substrate</name>
    </ligand>
</feature>
<dbReference type="AlphaFoldDB" id="A0A7C7D3H3"/>
<dbReference type="GO" id="GO:0008270">
    <property type="term" value="F:zinc ion binding"/>
    <property type="evidence" value="ECO:0007669"/>
    <property type="project" value="UniProtKB-UniRule"/>
</dbReference>
<evidence type="ECO:0000256" key="6">
    <source>
        <dbReference type="ARBA" id="ARBA00022977"/>
    </source>
</evidence>
<dbReference type="NCBIfam" id="TIGR00190">
    <property type="entry name" value="thiC"/>
    <property type="match status" value="1"/>
</dbReference>
<keyword evidence="7 10" id="KW-0408">Iron</keyword>
<sequence length="432" mass="46937">MTQLEEARKGNVTPEMAKAAELEGITGEELRRKIAIGEAVLPCNINHKGLQPIAVGKGLSTKVNANIGTSDTYPELANEMRKLDVALAAGAHSIMDLSTGGDIDEVRRTIIRHSPVMVGTVPLYQVMVDTHQTGRGLVEMTDEEIFAGIEKHCQDGADFITVHCGVTLEVIQELKEQGRVMDIVSRGGSFITAWMLHHKKQNPLFEKYDRLLNIALKYDVTLSLGDGLRPGCLADATDGPQIKELITLGGLVKRAQEAGVQVMVEGPGHVPLNQIKANMQLEKTLCHNAPFYVLGPLVTDVAPGYDHITSAIGGAIAASSGADFLCYVTPAEHLGLPTEEDVKEGVIAARIAAHAADLVKGVKGAWEWDLEMAKARKALDWTKQIELSIDPEKAGRMRKEKNEDNQERCTMCGKFCAYQLISDYMGTPFKGC</sequence>
<feature type="binding site" evidence="10">
    <location>
        <position position="163"/>
    </location>
    <ligand>
        <name>substrate</name>
    </ligand>
</feature>
<feature type="binding site" evidence="10">
    <location>
        <begin position="226"/>
        <end position="229"/>
    </location>
    <ligand>
        <name>substrate</name>
    </ligand>
</feature>
<dbReference type="GO" id="GO:0051539">
    <property type="term" value="F:4 iron, 4 sulfur cluster binding"/>
    <property type="evidence" value="ECO:0007669"/>
    <property type="project" value="UniProtKB-KW"/>
</dbReference>
<comment type="pathway">
    <text evidence="10">Cofactor biosynthesis; thiamine diphosphate biosynthesis.</text>
</comment>
<keyword evidence="6 10" id="KW-0784">Thiamine biosynthesis</keyword>
<evidence type="ECO:0000313" key="12">
    <source>
        <dbReference type="Proteomes" id="UP000553059"/>
    </source>
</evidence>
<dbReference type="PANTHER" id="PTHR30557">
    <property type="entry name" value="THIAMINE BIOSYNTHESIS PROTEIN THIC"/>
    <property type="match status" value="1"/>
</dbReference>
<dbReference type="Proteomes" id="UP000553059">
    <property type="component" value="Unassembled WGS sequence"/>
</dbReference>